<dbReference type="EMBL" id="SRLO01000008">
    <property type="protein sequence ID" value="TNN87920.1"/>
    <property type="molecule type" value="Genomic_DNA"/>
</dbReference>
<dbReference type="Proteomes" id="UP000314294">
    <property type="component" value="Unassembled WGS sequence"/>
</dbReference>
<evidence type="ECO:0000313" key="1">
    <source>
        <dbReference type="EMBL" id="TNN87920.1"/>
    </source>
</evidence>
<reference evidence="1 2" key="1">
    <citation type="submission" date="2019-03" db="EMBL/GenBank/DDBJ databases">
        <title>First draft genome of Liparis tanakae, snailfish: a comprehensive survey of snailfish specific genes.</title>
        <authorList>
            <person name="Kim W."/>
            <person name="Song I."/>
            <person name="Jeong J.-H."/>
            <person name="Kim D."/>
            <person name="Kim S."/>
            <person name="Ryu S."/>
            <person name="Song J.Y."/>
            <person name="Lee S.K."/>
        </authorList>
    </citation>
    <scope>NUCLEOTIDE SEQUENCE [LARGE SCALE GENOMIC DNA]</scope>
    <source>
        <tissue evidence="1">Muscle</tissue>
    </source>
</reference>
<keyword evidence="2" id="KW-1185">Reference proteome</keyword>
<organism evidence="1 2">
    <name type="scientific">Liparis tanakae</name>
    <name type="common">Tanaka's snailfish</name>
    <dbReference type="NCBI Taxonomy" id="230148"/>
    <lineage>
        <taxon>Eukaryota</taxon>
        <taxon>Metazoa</taxon>
        <taxon>Chordata</taxon>
        <taxon>Craniata</taxon>
        <taxon>Vertebrata</taxon>
        <taxon>Euteleostomi</taxon>
        <taxon>Actinopterygii</taxon>
        <taxon>Neopterygii</taxon>
        <taxon>Teleostei</taxon>
        <taxon>Neoteleostei</taxon>
        <taxon>Acanthomorphata</taxon>
        <taxon>Eupercaria</taxon>
        <taxon>Perciformes</taxon>
        <taxon>Cottioidei</taxon>
        <taxon>Cottales</taxon>
        <taxon>Liparidae</taxon>
        <taxon>Liparis</taxon>
    </lineage>
</organism>
<proteinExistence type="predicted"/>
<evidence type="ECO:0000313" key="2">
    <source>
        <dbReference type="Proteomes" id="UP000314294"/>
    </source>
</evidence>
<name>A0A4Z2JCM5_9TELE</name>
<dbReference type="AlphaFoldDB" id="A0A4Z2JCM5"/>
<sequence>MLRLRGSHLRVGLVQGVTAPCCIHFSFHSPPSLPLTPVLSSPRQPPANRLSKEEPAVEVGYSRNMAASSVKKTGSRLSLSKTLTPQLLLGRFTAAHFSLITKDGLTLSRLCPAHTSQTPRGVTGAGFEEPGNENKLPMHSLHSTACTAVLAAGYTPMWSLIDTPFKSGNLGVVIGNQIRMWNGE</sequence>
<protein>
    <submittedName>
        <fullName evidence="1">Uncharacterized protein</fullName>
    </submittedName>
</protein>
<comment type="caution">
    <text evidence="1">The sequence shown here is derived from an EMBL/GenBank/DDBJ whole genome shotgun (WGS) entry which is preliminary data.</text>
</comment>
<gene>
    <name evidence="1" type="ORF">EYF80_001884</name>
</gene>
<accession>A0A4Z2JCM5</accession>